<feature type="transmembrane region" description="Helical" evidence="2">
    <location>
        <begin position="78"/>
        <end position="97"/>
    </location>
</feature>
<keyword evidence="2" id="KW-0812">Transmembrane</keyword>
<feature type="transmembrane region" description="Helical" evidence="2">
    <location>
        <begin position="129"/>
        <end position="150"/>
    </location>
</feature>
<feature type="compositionally biased region" description="Basic and acidic residues" evidence="1">
    <location>
        <begin position="363"/>
        <end position="389"/>
    </location>
</feature>
<feature type="transmembrane region" description="Helical" evidence="2">
    <location>
        <begin position="258"/>
        <end position="279"/>
    </location>
</feature>
<gene>
    <name evidence="4" type="ORF">GCM10010439_04450</name>
</gene>
<proteinExistence type="predicted"/>
<feature type="domain" description="Acyltransferase 3" evidence="3">
    <location>
        <begin position="2"/>
        <end position="345"/>
    </location>
</feature>
<evidence type="ECO:0000313" key="5">
    <source>
        <dbReference type="Proteomes" id="UP001501842"/>
    </source>
</evidence>
<dbReference type="Proteomes" id="UP001501842">
    <property type="component" value="Unassembled WGS sequence"/>
</dbReference>
<dbReference type="PANTHER" id="PTHR23028:SF53">
    <property type="entry name" value="ACYL_TRANSF_3 DOMAIN-CONTAINING PROTEIN"/>
    <property type="match status" value="1"/>
</dbReference>
<dbReference type="InterPro" id="IPR050879">
    <property type="entry name" value="Acyltransferase_3"/>
</dbReference>
<dbReference type="Pfam" id="PF01757">
    <property type="entry name" value="Acyl_transf_3"/>
    <property type="match status" value="1"/>
</dbReference>
<keyword evidence="2" id="KW-1133">Transmembrane helix</keyword>
<feature type="transmembrane region" description="Helical" evidence="2">
    <location>
        <begin position="328"/>
        <end position="350"/>
    </location>
</feature>
<sequence length="389" mass="42992">MLDGLRGVAILLVVCVHVGDATGVVRYAGFGWRLLDTGSIGVPLFFLLSGLLLYRPFARATLDGTGFPDVRRYFQRRALRILPAYWLVLPVAFRLSASPQAERPLVWLEFITLTHPYAPSRWWEGTNLLMLWSLSVEVCFYLLLPLLAWGMHRSCRGSARRLLVITSGLAVASVVWTAVLRYVAELPFIFYSEHLLPRSLVHFALGMALAVVAERPGAVAARIAASPGLGQVVALCGLALLSTPLATPLSGPQSSHQYLVATVLTPLVALAAVAPAALAPDLAFNRVLLGNRLLMEFGRISYGLFLWHMPVLIAWYQLTERSFFLGDFWLVLTVILPISILFSALSHDLVEQPFQHLGRRPGKRTEAPDKYRCEQTGERKAVPDGRSAR</sequence>
<evidence type="ECO:0000256" key="2">
    <source>
        <dbReference type="SAM" id="Phobius"/>
    </source>
</evidence>
<dbReference type="PANTHER" id="PTHR23028">
    <property type="entry name" value="ACETYLTRANSFERASE"/>
    <property type="match status" value="1"/>
</dbReference>
<keyword evidence="5" id="KW-1185">Reference proteome</keyword>
<keyword evidence="4" id="KW-0012">Acyltransferase</keyword>
<feature type="region of interest" description="Disordered" evidence="1">
    <location>
        <begin position="358"/>
        <end position="389"/>
    </location>
</feature>
<feature type="transmembrane region" description="Helical" evidence="2">
    <location>
        <begin position="300"/>
        <end position="316"/>
    </location>
</feature>
<feature type="transmembrane region" description="Helical" evidence="2">
    <location>
        <begin position="162"/>
        <end position="183"/>
    </location>
</feature>
<feature type="transmembrane region" description="Helical" evidence="2">
    <location>
        <begin position="37"/>
        <end position="57"/>
    </location>
</feature>
<dbReference type="EMBL" id="BAAATZ010000002">
    <property type="protein sequence ID" value="GAA2719267.1"/>
    <property type="molecule type" value="Genomic_DNA"/>
</dbReference>
<reference evidence="4 5" key="1">
    <citation type="journal article" date="2019" name="Int. J. Syst. Evol. Microbiol.">
        <title>The Global Catalogue of Microorganisms (GCM) 10K type strain sequencing project: providing services to taxonomists for standard genome sequencing and annotation.</title>
        <authorList>
            <consortium name="The Broad Institute Genomics Platform"/>
            <consortium name="The Broad Institute Genome Sequencing Center for Infectious Disease"/>
            <person name="Wu L."/>
            <person name="Ma J."/>
        </authorList>
    </citation>
    <scope>NUCLEOTIDE SEQUENCE [LARGE SCALE GENOMIC DNA]</scope>
    <source>
        <strain evidence="4 5">JCM 8201</strain>
    </source>
</reference>
<evidence type="ECO:0000259" key="3">
    <source>
        <dbReference type="Pfam" id="PF01757"/>
    </source>
</evidence>
<organism evidence="4 5">
    <name type="scientific">Actinocorallia aurantiaca</name>
    <dbReference type="NCBI Taxonomy" id="46204"/>
    <lineage>
        <taxon>Bacteria</taxon>
        <taxon>Bacillati</taxon>
        <taxon>Actinomycetota</taxon>
        <taxon>Actinomycetes</taxon>
        <taxon>Streptosporangiales</taxon>
        <taxon>Thermomonosporaceae</taxon>
        <taxon>Actinocorallia</taxon>
    </lineage>
</organism>
<comment type="caution">
    <text evidence="4">The sequence shown here is derived from an EMBL/GenBank/DDBJ whole genome shotgun (WGS) entry which is preliminary data.</text>
</comment>
<keyword evidence="4" id="KW-0808">Transferase</keyword>
<feature type="transmembrane region" description="Helical" evidence="2">
    <location>
        <begin position="225"/>
        <end position="246"/>
    </location>
</feature>
<accession>A0ABN3TWA1</accession>
<dbReference type="GO" id="GO:0016746">
    <property type="term" value="F:acyltransferase activity"/>
    <property type="evidence" value="ECO:0007669"/>
    <property type="project" value="UniProtKB-KW"/>
</dbReference>
<evidence type="ECO:0000313" key="4">
    <source>
        <dbReference type="EMBL" id="GAA2719267.1"/>
    </source>
</evidence>
<protein>
    <submittedName>
        <fullName evidence="4">Acyltransferase</fullName>
    </submittedName>
</protein>
<evidence type="ECO:0000256" key="1">
    <source>
        <dbReference type="SAM" id="MobiDB-lite"/>
    </source>
</evidence>
<dbReference type="InterPro" id="IPR002656">
    <property type="entry name" value="Acyl_transf_3_dom"/>
</dbReference>
<feature type="transmembrane region" description="Helical" evidence="2">
    <location>
        <begin position="195"/>
        <end position="213"/>
    </location>
</feature>
<name>A0ABN3TWA1_9ACTN</name>
<keyword evidence="2" id="KW-0472">Membrane</keyword>